<dbReference type="EnsemblMetazoa" id="tetur03g07280.1">
    <property type="protein sequence ID" value="tetur03g07280.1"/>
    <property type="gene ID" value="tetur03g07280"/>
</dbReference>
<sequence>MEPKPRKSDPQQFNVLQLVISLPG</sequence>
<dbReference type="AlphaFoldDB" id="T1K0C6"/>
<keyword evidence="2" id="KW-1185">Reference proteome</keyword>
<proteinExistence type="predicted"/>
<dbReference type="Proteomes" id="UP000015104">
    <property type="component" value="Unassembled WGS sequence"/>
</dbReference>
<evidence type="ECO:0000313" key="1">
    <source>
        <dbReference type="EnsemblMetazoa" id="tetur03g07280.1"/>
    </source>
</evidence>
<organism evidence="1 2">
    <name type="scientific">Tetranychus urticae</name>
    <name type="common">Two-spotted spider mite</name>
    <dbReference type="NCBI Taxonomy" id="32264"/>
    <lineage>
        <taxon>Eukaryota</taxon>
        <taxon>Metazoa</taxon>
        <taxon>Ecdysozoa</taxon>
        <taxon>Arthropoda</taxon>
        <taxon>Chelicerata</taxon>
        <taxon>Arachnida</taxon>
        <taxon>Acari</taxon>
        <taxon>Acariformes</taxon>
        <taxon>Trombidiformes</taxon>
        <taxon>Prostigmata</taxon>
        <taxon>Eleutherengona</taxon>
        <taxon>Raphignathae</taxon>
        <taxon>Tetranychoidea</taxon>
        <taxon>Tetranychidae</taxon>
        <taxon>Tetranychus</taxon>
    </lineage>
</organism>
<reference evidence="1" key="2">
    <citation type="submission" date="2015-06" db="UniProtKB">
        <authorList>
            <consortium name="EnsemblMetazoa"/>
        </authorList>
    </citation>
    <scope>IDENTIFICATION</scope>
</reference>
<protein>
    <submittedName>
        <fullName evidence="1">Uncharacterized protein</fullName>
    </submittedName>
</protein>
<name>T1K0C6_TETUR</name>
<evidence type="ECO:0000313" key="2">
    <source>
        <dbReference type="Proteomes" id="UP000015104"/>
    </source>
</evidence>
<dbReference type="HOGENOM" id="CLU_3421519_0_0_1"/>
<dbReference type="EMBL" id="CAEY01001139">
    <property type="status" value="NOT_ANNOTATED_CDS"/>
    <property type="molecule type" value="Genomic_DNA"/>
</dbReference>
<reference evidence="2" key="1">
    <citation type="submission" date="2011-08" db="EMBL/GenBank/DDBJ databases">
        <authorList>
            <person name="Rombauts S."/>
        </authorList>
    </citation>
    <scope>NUCLEOTIDE SEQUENCE</scope>
    <source>
        <strain evidence="2">London</strain>
    </source>
</reference>
<accession>T1K0C6</accession>